<organism evidence="1 2">
    <name type="scientific">Tistlia consotensis USBA 355</name>
    <dbReference type="NCBI Taxonomy" id="560819"/>
    <lineage>
        <taxon>Bacteria</taxon>
        <taxon>Pseudomonadati</taxon>
        <taxon>Pseudomonadota</taxon>
        <taxon>Alphaproteobacteria</taxon>
        <taxon>Rhodospirillales</taxon>
        <taxon>Rhodovibrionaceae</taxon>
        <taxon>Tistlia</taxon>
    </lineage>
</organism>
<keyword evidence="2" id="KW-1185">Reference proteome</keyword>
<name>A0A1Y6CLM6_9PROT</name>
<accession>A0A1Y6CLM6</accession>
<dbReference type="Proteomes" id="UP000192917">
    <property type="component" value="Unassembled WGS sequence"/>
</dbReference>
<dbReference type="STRING" id="560819.SAMN05428998_12210"/>
<gene>
    <name evidence="1" type="ORF">SAMN05428998_12210</name>
</gene>
<evidence type="ECO:0000313" key="2">
    <source>
        <dbReference type="Proteomes" id="UP000192917"/>
    </source>
</evidence>
<dbReference type="RefSeq" id="WP_085124857.1">
    <property type="nucleotide sequence ID" value="NZ_FWZX01000022.1"/>
</dbReference>
<evidence type="ECO:0000313" key="1">
    <source>
        <dbReference type="EMBL" id="SMF58302.1"/>
    </source>
</evidence>
<dbReference type="AlphaFoldDB" id="A0A1Y6CLM6"/>
<sequence length="92" mass="9837">MLFVCRRTLRAFSSVSDAVASGSDPNQLIAAEPNGEVTENGLLYLATDQAGALRVTADPHTVVAWSLCDALQIEICTVEPAREARVRLHSVA</sequence>
<dbReference type="EMBL" id="FWZX01000022">
    <property type="protein sequence ID" value="SMF58302.1"/>
    <property type="molecule type" value="Genomic_DNA"/>
</dbReference>
<reference evidence="1 2" key="1">
    <citation type="submission" date="2017-04" db="EMBL/GenBank/DDBJ databases">
        <authorList>
            <person name="Afonso C.L."/>
            <person name="Miller P.J."/>
            <person name="Scott M.A."/>
            <person name="Spackman E."/>
            <person name="Goraichik I."/>
            <person name="Dimitrov K.M."/>
            <person name="Suarez D.L."/>
            <person name="Swayne D.E."/>
        </authorList>
    </citation>
    <scope>NUCLEOTIDE SEQUENCE [LARGE SCALE GENOMIC DNA]</scope>
    <source>
        <strain evidence="1 2">USBA 355</strain>
    </source>
</reference>
<protein>
    <submittedName>
        <fullName evidence="1">Uncharacterized protein</fullName>
    </submittedName>
</protein>
<proteinExistence type="predicted"/>